<dbReference type="PROSITE" id="PS00632">
    <property type="entry name" value="RIBOSOMAL_S4"/>
    <property type="match status" value="1"/>
</dbReference>
<dbReference type="GO" id="GO:0003735">
    <property type="term" value="F:structural constituent of ribosome"/>
    <property type="evidence" value="ECO:0007669"/>
    <property type="project" value="TreeGrafter"/>
</dbReference>
<dbReference type="PANTHER" id="PTHR11831">
    <property type="entry name" value="30S 40S RIBOSOMAL PROTEIN"/>
    <property type="match status" value="1"/>
</dbReference>
<dbReference type="Proteomes" id="UP000187429">
    <property type="component" value="Unassembled WGS sequence"/>
</dbReference>
<evidence type="ECO:0000256" key="3">
    <source>
        <dbReference type="ARBA" id="ARBA00022884"/>
    </source>
</evidence>
<dbReference type="AlphaFoldDB" id="A0A1R1X942"/>
<dbReference type="GO" id="GO:0042274">
    <property type="term" value="P:ribosomal small subunit biogenesis"/>
    <property type="evidence" value="ECO:0007669"/>
    <property type="project" value="TreeGrafter"/>
</dbReference>
<dbReference type="InterPro" id="IPR002942">
    <property type="entry name" value="S4_RNA-bd"/>
</dbReference>
<dbReference type="PANTHER" id="PTHR11831:SF4">
    <property type="entry name" value="SMALL RIBOSOMAL SUBUNIT PROTEIN US4M"/>
    <property type="match status" value="1"/>
</dbReference>
<dbReference type="OrthoDB" id="3356781at2759"/>
<gene>
    <name evidence="8" type="ORF">AYI69_g9959</name>
</gene>
<keyword evidence="3 6" id="KW-0694">RNA-binding</keyword>
<accession>A0A1R1X942</accession>
<dbReference type="InterPro" id="IPR018079">
    <property type="entry name" value="Ribosomal_uS4_CS"/>
</dbReference>
<organism evidence="8 9">
    <name type="scientific">Smittium culicis</name>
    <dbReference type="NCBI Taxonomy" id="133412"/>
    <lineage>
        <taxon>Eukaryota</taxon>
        <taxon>Fungi</taxon>
        <taxon>Fungi incertae sedis</taxon>
        <taxon>Zoopagomycota</taxon>
        <taxon>Kickxellomycotina</taxon>
        <taxon>Harpellomycetes</taxon>
        <taxon>Harpellales</taxon>
        <taxon>Legeriomycetaceae</taxon>
        <taxon>Smittium</taxon>
    </lineage>
</organism>
<dbReference type="Pfam" id="PF01479">
    <property type="entry name" value="S4"/>
    <property type="match status" value="1"/>
</dbReference>
<keyword evidence="4 8" id="KW-0689">Ribosomal protein</keyword>
<sequence length="248" mass="28330">MTVSRLDRLKLTRGLIRLSWNRKNLYFLANKRKNDLATTGPKAIRRSVFQQQWIAKRETRAYHDADITEKQINKIIPKDLPTSGGLSLSKNSETSKINGAILMYAQLESRIDFIVFRSHFASSIWSARSLILDGHVMLNGKKFKYPSHRVKEGDVITVNPKVVCTLQPPPSNPEPSTSKSAPLYNFVPLPYQQPFMFIPDYLEVNYNTCSTVFLRYPTINNNTCDLPSPFPPELHALAFLHYSKRGTD</sequence>
<evidence type="ECO:0000259" key="7">
    <source>
        <dbReference type="SMART" id="SM00363"/>
    </source>
</evidence>
<evidence type="ECO:0000313" key="8">
    <source>
        <dbReference type="EMBL" id="OMJ11135.1"/>
    </source>
</evidence>
<evidence type="ECO:0000256" key="6">
    <source>
        <dbReference type="PROSITE-ProRule" id="PRU00182"/>
    </source>
</evidence>
<dbReference type="EMBL" id="LSSM01006261">
    <property type="protein sequence ID" value="OMJ11135.1"/>
    <property type="molecule type" value="Genomic_DNA"/>
</dbReference>
<feature type="domain" description="RNA-binding S4" evidence="7">
    <location>
        <begin position="109"/>
        <end position="171"/>
    </location>
</feature>
<evidence type="ECO:0000256" key="4">
    <source>
        <dbReference type="ARBA" id="ARBA00022980"/>
    </source>
</evidence>
<dbReference type="CDD" id="cd00165">
    <property type="entry name" value="S4"/>
    <property type="match status" value="1"/>
</dbReference>
<evidence type="ECO:0000256" key="2">
    <source>
        <dbReference type="ARBA" id="ARBA00022730"/>
    </source>
</evidence>
<proteinExistence type="inferred from homology"/>
<reference evidence="9" key="1">
    <citation type="submission" date="2017-01" db="EMBL/GenBank/DDBJ databases">
        <authorList>
            <person name="Wang Y."/>
            <person name="White M."/>
            <person name="Kvist S."/>
            <person name="Moncalvo J.-M."/>
        </authorList>
    </citation>
    <scope>NUCLEOTIDE SEQUENCE [LARGE SCALE GENOMIC DNA]</scope>
    <source>
        <strain evidence="9">ID-206-W2</strain>
    </source>
</reference>
<comment type="similarity">
    <text evidence="1">Belongs to the universal ribosomal protein uS4 family.</text>
</comment>
<dbReference type="InterPro" id="IPR022801">
    <property type="entry name" value="Ribosomal_uS4"/>
</dbReference>
<dbReference type="GO" id="GO:0019843">
    <property type="term" value="F:rRNA binding"/>
    <property type="evidence" value="ECO:0007669"/>
    <property type="project" value="UniProtKB-KW"/>
</dbReference>
<dbReference type="Gene3D" id="3.10.290.10">
    <property type="entry name" value="RNA-binding S4 domain"/>
    <property type="match status" value="1"/>
</dbReference>
<comment type="caution">
    <text evidence="8">The sequence shown here is derived from an EMBL/GenBank/DDBJ whole genome shotgun (WGS) entry which is preliminary data.</text>
</comment>
<protein>
    <submittedName>
        <fullName evidence="8">Putative 37S ribosomal protein S4-like</fullName>
    </submittedName>
</protein>
<keyword evidence="9" id="KW-1185">Reference proteome</keyword>
<dbReference type="PROSITE" id="PS50889">
    <property type="entry name" value="S4"/>
    <property type="match status" value="1"/>
</dbReference>
<evidence type="ECO:0000256" key="1">
    <source>
        <dbReference type="ARBA" id="ARBA00007465"/>
    </source>
</evidence>
<evidence type="ECO:0000313" key="9">
    <source>
        <dbReference type="Proteomes" id="UP000187429"/>
    </source>
</evidence>
<name>A0A1R1X942_9FUNG</name>
<keyword evidence="2 6" id="KW-0699">rRNA-binding</keyword>
<dbReference type="SMART" id="SM00363">
    <property type="entry name" value="S4"/>
    <property type="match status" value="1"/>
</dbReference>
<dbReference type="SUPFAM" id="SSF55174">
    <property type="entry name" value="Alpha-L RNA-binding motif"/>
    <property type="match status" value="1"/>
</dbReference>
<keyword evidence="5" id="KW-0687">Ribonucleoprotein</keyword>
<evidence type="ECO:0000256" key="5">
    <source>
        <dbReference type="ARBA" id="ARBA00023274"/>
    </source>
</evidence>
<dbReference type="GO" id="GO:0005763">
    <property type="term" value="C:mitochondrial small ribosomal subunit"/>
    <property type="evidence" value="ECO:0007669"/>
    <property type="project" value="TreeGrafter"/>
</dbReference>
<dbReference type="InterPro" id="IPR036986">
    <property type="entry name" value="S4_RNA-bd_sf"/>
</dbReference>